<dbReference type="InterPro" id="IPR015943">
    <property type="entry name" value="WD40/YVTN_repeat-like_dom_sf"/>
</dbReference>
<feature type="compositionally biased region" description="Low complexity" evidence="4">
    <location>
        <begin position="69"/>
        <end position="78"/>
    </location>
</feature>
<dbReference type="InterPro" id="IPR052416">
    <property type="entry name" value="GTF3C_component"/>
</dbReference>
<dbReference type="PANTHER" id="PTHR15052">
    <property type="entry name" value="RNA POLYMERASE III TRANSCRIPTION INITIATION FACTOR COMPLEX SUBUNIT"/>
    <property type="match status" value="1"/>
</dbReference>
<dbReference type="PANTHER" id="PTHR15052:SF2">
    <property type="entry name" value="GENERAL TRANSCRIPTION FACTOR 3C POLYPEPTIDE 2"/>
    <property type="match status" value="1"/>
</dbReference>
<gene>
    <name evidence="5" type="ORF">CONLIGDRAFT_386937</name>
</gene>
<dbReference type="EMBL" id="KV875098">
    <property type="protein sequence ID" value="OIW28580.1"/>
    <property type="molecule type" value="Genomic_DNA"/>
</dbReference>
<name>A0A1J7JH19_9PEZI</name>
<organism evidence="5 6">
    <name type="scientific">Coniochaeta ligniaria NRRL 30616</name>
    <dbReference type="NCBI Taxonomy" id="1408157"/>
    <lineage>
        <taxon>Eukaryota</taxon>
        <taxon>Fungi</taxon>
        <taxon>Dikarya</taxon>
        <taxon>Ascomycota</taxon>
        <taxon>Pezizomycotina</taxon>
        <taxon>Sordariomycetes</taxon>
        <taxon>Sordariomycetidae</taxon>
        <taxon>Coniochaetales</taxon>
        <taxon>Coniochaetaceae</taxon>
        <taxon>Coniochaeta</taxon>
    </lineage>
</organism>
<comment type="subcellular location">
    <subcellularLocation>
        <location evidence="1">Nucleus</location>
    </subcellularLocation>
</comment>
<dbReference type="GO" id="GO:0000127">
    <property type="term" value="C:transcription factor TFIIIC complex"/>
    <property type="evidence" value="ECO:0007669"/>
    <property type="project" value="TreeGrafter"/>
</dbReference>
<evidence type="ECO:0000256" key="3">
    <source>
        <dbReference type="ARBA" id="ARBA00023242"/>
    </source>
</evidence>
<evidence type="ECO:0000256" key="4">
    <source>
        <dbReference type="SAM" id="MobiDB-lite"/>
    </source>
</evidence>
<evidence type="ECO:0000256" key="1">
    <source>
        <dbReference type="ARBA" id="ARBA00004123"/>
    </source>
</evidence>
<protein>
    <recommendedName>
        <fullName evidence="7">WD40 repeat-like protein</fullName>
    </recommendedName>
</protein>
<dbReference type="Gene3D" id="2.130.10.10">
    <property type="entry name" value="YVTN repeat-like/Quinoprotein amine dehydrogenase"/>
    <property type="match status" value="1"/>
</dbReference>
<reference evidence="5 6" key="1">
    <citation type="submission" date="2016-10" db="EMBL/GenBank/DDBJ databases">
        <title>Draft genome sequence of Coniochaeta ligniaria NRRL30616, a lignocellulolytic fungus for bioabatement of inhibitors in plant biomass hydrolysates.</title>
        <authorList>
            <consortium name="DOE Joint Genome Institute"/>
            <person name="Jimenez D.J."/>
            <person name="Hector R.E."/>
            <person name="Riley R."/>
            <person name="Sun H."/>
            <person name="Grigoriev I.V."/>
            <person name="Van Elsas J.D."/>
            <person name="Nichols N.N."/>
        </authorList>
    </citation>
    <scope>NUCLEOTIDE SEQUENCE [LARGE SCALE GENOMIC DNA]</scope>
    <source>
        <strain evidence="5 6">NRRL 30616</strain>
    </source>
</reference>
<dbReference type="SUPFAM" id="SSF50978">
    <property type="entry name" value="WD40 repeat-like"/>
    <property type="match status" value="1"/>
</dbReference>
<dbReference type="OrthoDB" id="4703at2759"/>
<feature type="compositionally biased region" description="Basic residues" evidence="4">
    <location>
        <begin position="1"/>
        <end position="11"/>
    </location>
</feature>
<sequence length="732" mass="80385">MVRTRRTNKTKRYTEYAVGADDDDQDGAAQPADAGADDLSDFAAEHAENEVSAPEDDETEADDDDAAEFSEPASNAPRTPRRRNNPRKSQITASAKHGVDYHELPGYPLDPRISTRAYTGPLKRGVRSGILRDVMYGPEYSKAKLIWDLNERWTKYAVLPSRHPPQHPEGVLASPWVPPGFELDQEKLAAKWYDEYMVLSTEKSRSHPVLAKHGARLIPQGQGDLAVLLGPVKSQKECRFTTSAGMALSAAGLPVDEPDTPGDAPNGWMFDVGGIVVALGWAPILTGDKQILSLAVVPHSDQANPVGDQPDTTAEDEKRHGSIQFWEFAWDRDEERRPRPSPSPPKFLSAKCFDWGRPKRMQWCPVSFGMAGLYGMLAVLCGDGRVRVLDAKPVDDSETTVYEWIDAPVATLGFTDNYNVEATCFTWMGLNRLALGHTDGSITLWSIFPTQMLQRHAVHASHVLDISSGYPSMPHMVASVPVGGFTTLVDLTSPTGESTYVNAPGIQFQPGVLDWNDHLQGWLVLAPAGGPGLNTLVFLSVRYFPLAKSMLTSMSMPLCVSVHGNHPYALVGCADGSVWSFNALSKLFRQRDEDSFKIKIFEHEFRPTDAIQPLDEMEMAEDGGSKLRGASRLLQGFFPEVNDDPRSERLRELNKKKQDAMKKPAKGKNKSAQKAATGADEDISAHMASRMVIHEPLTRVSATAWNPNVEFGTWAAVALGSGLVRVMDVGVE</sequence>
<feature type="compositionally biased region" description="Acidic residues" evidence="4">
    <location>
        <begin position="53"/>
        <end position="68"/>
    </location>
</feature>
<dbReference type="InterPro" id="IPR036322">
    <property type="entry name" value="WD40_repeat_dom_sf"/>
</dbReference>
<evidence type="ECO:0008006" key="7">
    <source>
        <dbReference type="Google" id="ProtNLM"/>
    </source>
</evidence>
<dbReference type="GO" id="GO:0006383">
    <property type="term" value="P:transcription by RNA polymerase III"/>
    <property type="evidence" value="ECO:0007669"/>
    <property type="project" value="TreeGrafter"/>
</dbReference>
<dbReference type="STRING" id="1408157.A0A1J7JH19"/>
<feature type="region of interest" description="Disordered" evidence="4">
    <location>
        <begin position="1"/>
        <end position="103"/>
    </location>
</feature>
<dbReference type="AlphaFoldDB" id="A0A1J7JH19"/>
<keyword evidence="2" id="KW-0804">Transcription</keyword>
<evidence type="ECO:0000313" key="6">
    <source>
        <dbReference type="Proteomes" id="UP000182658"/>
    </source>
</evidence>
<keyword evidence="3" id="KW-0539">Nucleus</keyword>
<accession>A0A1J7JH19</accession>
<evidence type="ECO:0000313" key="5">
    <source>
        <dbReference type="EMBL" id="OIW28580.1"/>
    </source>
</evidence>
<dbReference type="InParanoid" id="A0A1J7JH19"/>
<dbReference type="GO" id="GO:0005634">
    <property type="term" value="C:nucleus"/>
    <property type="evidence" value="ECO:0007669"/>
    <property type="project" value="UniProtKB-SubCell"/>
</dbReference>
<feature type="region of interest" description="Disordered" evidence="4">
    <location>
        <begin position="656"/>
        <end position="680"/>
    </location>
</feature>
<proteinExistence type="predicted"/>
<dbReference type="Proteomes" id="UP000182658">
    <property type="component" value="Unassembled WGS sequence"/>
</dbReference>
<evidence type="ECO:0000256" key="2">
    <source>
        <dbReference type="ARBA" id="ARBA00023163"/>
    </source>
</evidence>
<keyword evidence="6" id="KW-1185">Reference proteome</keyword>